<feature type="compositionally biased region" description="Basic and acidic residues" evidence="1">
    <location>
        <begin position="61"/>
        <end position="88"/>
    </location>
</feature>
<organism evidence="2 3">
    <name type="scientific">Corchorus olitorius</name>
    <dbReference type="NCBI Taxonomy" id="93759"/>
    <lineage>
        <taxon>Eukaryota</taxon>
        <taxon>Viridiplantae</taxon>
        <taxon>Streptophyta</taxon>
        <taxon>Embryophyta</taxon>
        <taxon>Tracheophyta</taxon>
        <taxon>Spermatophyta</taxon>
        <taxon>Magnoliopsida</taxon>
        <taxon>eudicotyledons</taxon>
        <taxon>Gunneridae</taxon>
        <taxon>Pentapetalae</taxon>
        <taxon>rosids</taxon>
        <taxon>malvids</taxon>
        <taxon>Malvales</taxon>
        <taxon>Malvaceae</taxon>
        <taxon>Grewioideae</taxon>
        <taxon>Apeibeae</taxon>
        <taxon>Corchorus</taxon>
    </lineage>
</organism>
<evidence type="ECO:0000313" key="3">
    <source>
        <dbReference type="Proteomes" id="UP000187203"/>
    </source>
</evidence>
<reference evidence="3" key="1">
    <citation type="submission" date="2013-09" db="EMBL/GenBank/DDBJ databases">
        <title>Corchorus olitorius genome sequencing.</title>
        <authorList>
            <person name="Alam M."/>
            <person name="Haque M.S."/>
            <person name="Islam M.S."/>
            <person name="Emdad E.M."/>
            <person name="Islam M.M."/>
            <person name="Ahmed B."/>
            <person name="Halim A."/>
            <person name="Hossen Q.M.M."/>
            <person name="Hossain M.Z."/>
            <person name="Ahmed R."/>
            <person name="Khan M.M."/>
            <person name="Islam R."/>
            <person name="Rashid M.M."/>
            <person name="Khan S.A."/>
            <person name="Rahman M.S."/>
            <person name="Alam M."/>
            <person name="Yahiya A.S."/>
            <person name="Khan M.S."/>
            <person name="Azam M.S."/>
            <person name="Haque T."/>
            <person name="Lashkar M.Z.H."/>
            <person name="Akhand A.I."/>
            <person name="Morshed G."/>
            <person name="Roy S."/>
            <person name="Uddin K.S."/>
            <person name="Rabeya T."/>
            <person name="Hossain A.S."/>
            <person name="Chowdhury A."/>
            <person name="Snigdha A.R."/>
            <person name="Mortoza M.S."/>
            <person name="Matin S.A."/>
            <person name="Hoque S.M.E."/>
            <person name="Islam M.K."/>
            <person name="Roy D.K."/>
            <person name="Haider R."/>
            <person name="Moosa M.M."/>
            <person name="Elias S.M."/>
            <person name="Hasan A.M."/>
            <person name="Jahan S."/>
            <person name="Shafiuddin M."/>
            <person name="Mahmood N."/>
            <person name="Shommy N.S."/>
        </authorList>
    </citation>
    <scope>NUCLEOTIDE SEQUENCE [LARGE SCALE GENOMIC DNA]</scope>
    <source>
        <strain evidence="3">cv. O-4</strain>
    </source>
</reference>
<proteinExistence type="predicted"/>
<dbReference type="AlphaFoldDB" id="A0A1R3I5Q1"/>
<name>A0A1R3I5Q1_9ROSI</name>
<dbReference type="Proteomes" id="UP000187203">
    <property type="component" value="Unassembled WGS sequence"/>
</dbReference>
<evidence type="ECO:0000313" key="2">
    <source>
        <dbReference type="EMBL" id="OMO77869.1"/>
    </source>
</evidence>
<feature type="region of interest" description="Disordered" evidence="1">
    <location>
        <begin position="36"/>
        <end position="102"/>
    </location>
</feature>
<accession>A0A1R3I5Q1</accession>
<protein>
    <submittedName>
        <fullName evidence="2">Anaphase-promoting complex subunit 2</fullName>
    </submittedName>
</protein>
<keyword evidence="3" id="KW-1185">Reference proteome</keyword>
<gene>
    <name evidence="2" type="ORF">COLO4_24986</name>
</gene>
<feature type="compositionally biased region" description="Polar residues" evidence="1">
    <location>
        <begin position="42"/>
        <end position="60"/>
    </location>
</feature>
<comment type="caution">
    <text evidence="2">The sequence shown here is derived from an EMBL/GenBank/DDBJ whole genome shotgun (WGS) entry which is preliminary data.</text>
</comment>
<dbReference type="EMBL" id="AWUE01018882">
    <property type="protein sequence ID" value="OMO77869.1"/>
    <property type="molecule type" value="Genomic_DNA"/>
</dbReference>
<sequence length="102" mass="11270">MPINTNLKTENLKTLKTDFLLPSLSKLPEILFYGGAAAPESPETSDGSQTPLKCSPSPSEHSADNGKKEKKDTRVLEERKRENEEKPRVLRQPAAVDPTVII</sequence>
<evidence type="ECO:0000256" key="1">
    <source>
        <dbReference type="SAM" id="MobiDB-lite"/>
    </source>
</evidence>